<proteinExistence type="predicted"/>
<dbReference type="EMBL" id="JAMKPW020000042">
    <property type="protein sequence ID" value="KAK8195960.1"/>
    <property type="molecule type" value="Genomic_DNA"/>
</dbReference>
<keyword evidence="2" id="KW-1185">Reference proteome</keyword>
<reference evidence="1" key="1">
    <citation type="submission" date="2024-02" db="EMBL/GenBank/DDBJ databases">
        <title>Metagenome Assembled Genome of Zalaria obscura JY119.</title>
        <authorList>
            <person name="Vighnesh L."/>
            <person name="Jagadeeshwari U."/>
            <person name="Venkata Ramana C."/>
            <person name="Sasikala C."/>
        </authorList>
    </citation>
    <scope>NUCLEOTIDE SEQUENCE</scope>
    <source>
        <strain evidence="1">JY119</strain>
    </source>
</reference>
<organism evidence="1 2">
    <name type="scientific">Zalaria obscura</name>
    <dbReference type="NCBI Taxonomy" id="2024903"/>
    <lineage>
        <taxon>Eukaryota</taxon>
        <taxon>Fungi</taxon>
        <taxon>Dikarya</taxon>
        <taxon>Ascomycota</taxon>
        <taxon>Pezizomycotina</taxon>
        <taxon>Dothideomycetes</taxon>
        <taxon>Dothideomycetidae</taxon>
        <taxon>Dothideales</taxon>
        <taxon>Zalariaceae</taxon>
        <taxon>Zalaria</taxon>
    </lineage>
</organism>
<evidence type="ECO:0000313" key="2">
    <source>
        <dbReference type="Proteomes" id="UP001320706"/>
    </source>
</evidence>
<dbReference type="Proteomes" id="UP001320706">
    <property type="component" value="Unassembled WGS sequence"/>
</dbReference>
<evidence type="ECO:0000313" key="1">
    <source>
        <dbReference type="EMBL" id="KAK8195960.1"/>
    </source>
</evidence>
<accession>A0ACC3S415</accession>
<name>A0ACC3S415_9PEZI</name>
<sequence>MFAQPCVSGSLHRLGGRDSASTLCFKLPLPSAMTECGLVLFRDFAISPMTVCDGPSGCLTCGIAAPSTSGPGMAQTFVGTCMWLTFVWTAALVVGPASLNREMFP</sequence>
<protein>
    <submittedName>
        <fullName evidence="1">Uncharacterized protein</fullName>
    </submittedName>
</protein>
<comment type="caution">
    <text evidence="1">The sequence shown here is derived from an EMBL/GenBank/DDBJ whole genome shotgun (WGS) entry which is preliminary data.</text>
</comment>
<gene>
    <name evidence="1" type="ORF">M8818_007111</name>
</gene>